<proteinExistence type="predicted"/>
<dbReference type="PANTHER" id="PTHR30399">
    <property type="entry name" value="UNCHARACTERIZED PROTEIN YGJP"/>
    <property type="match status" value="1"/>
</dbReference>
<dbReference type="AlphaFoldDB" id="A0A7X3FR01"/>
<feature type="domain" description="YgjP-like metallopeptidase" evidence="1">
    <location>
        <begin position="74"/>
        <end position="270"/>
    </location>
</feature>
<gene>
    <name evidence="2" type="ORF">GO014_08360</name>
</gene>
<accession>A0A7X3FR01</accession>
<organism evidence="2 3">
    <name type="scientific">Devosia marina</name>
    <dbReference type="NCBI Taxonomy" id="2683198"/>
    <lineage>
        <taxon>Bacteria</taxon>
        <taxon>Pseudomonadati</taxon>
        <taxon>Pseudomonadota</taxon>
        <taxon>Alphaproteobacteria</taxon>
        <taxon>Hyphomicrobiales</taxon>
        <taxon>Devosiaceae</taxon>
        <taxon>Devosia</taxon>
    </lineage>
</organism>
<dbReference type="Gene3D" id="3.30.2010.10">
    <property type="entry name" value="Metalloproteases ('zincins'), catalytic domain"/>
    <property type="match status" value="1"/>
</dbReference>
<dbReference type="PANTHER" id="PTHR30399:SF1">
    <property type="entry name" value="UTP PYROPHOSPHATASE"/>
    <property type="match status" value="1"/>
</dbReference>
<dbReference type="Pfam" id="PF01863">
    <property type="entry name" value="YgjP-like"/>
    <property type="match status" value="1"/>
</dbReference>
<name>A0A7X3FR01_9HYPH</name>
<protein>
    <submittedName>
        <fullName evidence="2">DUF45 domain-containing protein</fullName>
    </submittedName>
</protein>
<evidence type="ECO:0000313" key="2">
    <source>
        <dbReference type="EMBL" id="MVS99031.1"/>
    </source>
</evidence>
<dbReference type="Proteomes" id="UP000438106">
    <property type="component" value="Unassembled WGS sequence"/>
</dbReference>
<comment type="caution">
    <text evidence="2">The sequence shown here is derived from an EMBL/GenBank/DDBJ whole genome shotgun (WGS) entry which is preliminary data.</text>
</comment>
<keyword evidence="3" id="KW-1185">Reference proteome</keyword>
<dbReference type="EMBL" id="WQRF01000002">
    <property type="protein sequence ID" value="MVS99031.1"/>
    <property type="molecule type" value="Genomic_DNA"/>
</dbReference>
<dbReference type="CDD" id="cd07344">
    <property type="entry name" value="M48_yhfN_like"/>
    <property type="match status" value="1"/>
</dbReference>
<reference evidence="2 3" key="1">
    <citation type="submission" date="2019-12" db="EMBL/GenBank/DDBJ databases">
        <title>Devosia maris sp. nov., isolated from the deep seawater.</title>
        <authorList>
            <person name="Liu Y."/>
        </authorList>
    </citation>
    <scope>NUCLEOTIDE SEQUENCE [LARGE SCALE GENOMIC DNA]</scope>
    <source>
        <strain evidence="2 3">L53-10-65</strain>
    </source>
</reference>
<dbReference type="InterPro" id="IPR002725">
    <property type="entry name" value="YgjP-like_metallopeptidase"/>
</dbReference>
<evidence type="ECO:0000259" key="1">
    <source>
        <dbReference type="Pfam" id="PF01863"/>
    </source>
</evidence>
<dbReference type="InterPro" id="IPR053136">
    <property type="entry name" value="UTP_pyrophosphatase-like"/>
</dbReference>
<sequence length="284" mass="31096">MTTGAPQGAPFFGVATLFRCANPATLPGADADPVTMFSFLRQRTPPPRTTQLTLDGVEVSIAVKVSKRARSFRLSLPAAGPLLTLPDGARWADAEAFLHRHRHWLAARLPRTALAQRLEAGARLPLRGVPHLVVATGALRGRVETGGNDAGPILHVPGDAAHQPRRLYDWLRSEALADLTRQSAFHAGRLGVEVKQVRLRSQSSRWGSCSSSGTINYNWRLILAPPHVLDYVAAHEVAHLVEMNHSPAFWATVARTLPDMDRGRAWLKAHGRELMAWQAPATRQ</sequence>
<evidence type="ECO:0000313" key="3">
    <source>
        <dbReference type="Proteomes" id="UP000438106"/>
    </source>
</evidence>